<evidence type="ECO:0000256" key="2">
    <source>
        <dbReference type="ARBA" id="ARBA00023125"/>
    </source>
</evidence>
<evidence type="ECO:0000259" key="5">
    <source>
        <dbReference type="PROSITE" id="PS50977"/>
    </source>
</evidence>
<accession>A0A916WMH1</accession>
<comment type="caution">
    <text evidence="6">The sequence shown here is derived from an EMBL/GenBank/DDBJ whole genome shotgun (WGS) entry which is preliminary data.</text>
</comment>
<dbReference type="InterPro" id="IPR050109">
    <property type="entry name" value="HTH-type_TetR-like_transc_reg"/>
</dbReference>
<dbReference type="SUPFAM" id="SSF46689">
    <property type="entry name" value="Homeodomain-like"/>
    <property type="match status" value="1"/>
</dbReference>
<protein>
    <recommendedName>
        <fullName evidence="5">HTH tetR-type domain-containing protein</fullName>
    </recommendedName>
</protein>
<evidence type="ECO:0000313" key="6">
    <source>
        <dbReference type="EMBL" id="GGB16213.1"/>
    </source>
</evidence>
<evidence type="ECO:0000256" key="1">
    <source>
        <dbReference type="ARBA" id="ARBA00023015"/>
    </source>
</evidence>
<keyword evidence="1" id="KW-0805">Transcription regulation</keyword>
<reference evidence="6" key="2">
    <citation type="submission" date="2020-09" db="EMBL/GenBank/DDBJ databases">
        <authorList>
            <person name="Sun Q."/>
            <person name="Zhou Y."/>
        </authorList>
    </citation>
    <scope>NUCLEOTIDE SEQUENCE</scope>
    <source>
        <strain evidence="6">CGMCC 1.12827</strain>
    </source>
</reference>
<evidence type="ECO:0000256" key="3">
    <source>
        <dbReference type="ARBA" id="ARBA00023163"/>
    </source>
</evidence>
<gene>
    <name evidence="6" type="ORF">GCM10011489_00440</name>
</gene>
<keyword evidence="3" id="KW-0804">Transcription</keyword>
<name>A0A916WMH1_9ACTN</name>
<feature type="domain" description="HTH tetR-type" evidence="5">
    <location>
        <begin position="18"/>
        <end position="78"/>
    </location>
</feature>
<feature type="DNA-binding region" description="H-T-H motif" evidence="4">
    <location>
        <begin position="41"/>
        <end position="60"/>
    </location>
</feature>
<evidence type="ECO:0000256" key="4">
    <source>
        <dbReference type="PROSITE-ProRule" id="PRU00335"/>
    </source>
</evidence>
<dbReference type="GO" id="GO:0000976">
    <property type="term" value="F:transcription cis-regulatory region binding"/>
    <property type="evidence" value="ECO:0007669"/>
    <property type="project" value="TreeGrafter"/>
</dbReference>
<dbReference type="AlphaFoldDB" id="A0A916WMH1"/>
<proteinExistence type="predicted"/>
<dbReference type="InterPro" id="IPR001647">
    <property type="entry name" value="HTH_TetR"/>
</dbReference>
<dbReference type="InterPro" id="IPR009057">
    <property type="entry name" value="Homeodomain-like_sf"/>
</dbReference>
<dbReference type="EMBL" id="BMGC01000001">
    <property type="protein sequence ID" value="GGB16213.1"/>
    <property type="molecule type" value="Genomic_DNA"/>
</dbReference>
<dbReference type="Pfam" id="PF00440">
    <property type="entry name" value="TetR_N"/>
    <property type="match status" value="1"/>
</dbReference>
<dbReference type="Gene3D" id="1.10.357.10">
    <property type="entry name" value="Tetracycline Repressor, domain 2"/>
    <property type="match status" value="1"/>
</dbReference>
<dbReference type="PANTHER" id="PTHR30055:SF234">
    <property type="entry name" value="HTH-TYPE TRANSCRIPTIONAL REGULATOR BETI"/>
    <property type="match status" value="1"/>
</dbReference>
<reference evidence="6" key="1">
    <citation type="journal article" date="2014" name="Int. J. Syst. Evol. Microbiol.">
        <title>Complete genome sequence of Corynebacterium casei LMG S-19264T (=DSM 44701T), isolated from a smear-ripened cheese.</title>
        <authorList>
            <consortium name="US DOE Joint Genome Institute (JGI-PGF)"/>
            <person name="Walter F."/>
            <person name="Albersmeier A."/>
            <person name="Kalinowski J."/>
            <person name="Ruckert C."/>
        </authorList>
    </citation>
    <scope>NUCLEOTIDE SEQUENCE</scope>
    <source>
        <strain evidence="6">CGMCC 1.12827</strain>
    </source>
</reference>
<dbReference type="GO" id="GO:0003700">
    <property type="term" value="F:DNA-binding transcription factor activity"/>
    <property type="evidence" value="ECO:0007669"/>
    <property type="project" value="TreeGrafter"/>
</dbReference>
<dbReference type="PROSITE" id="PS50977">
    <property type="entry name" value="HTH_TETR_2"/>
    <property type="match status" value="1"/>
</dbReference>
<dbReference type="PANTHER" id="PTHR30055">
    <property type="entry name" value="HTH-TYPE TRANSCRIPTIONAL REGULATOR RUTR"/>
    <property type="match status" value="1"/>
</dbReference>
<keyword evidence="2 4" id="KW-0238">DNA-binding</keyword>
<sequence length="222" mass="24272">MQHSDASTVPMLTRLSAEQRREQLVSAALSLALRQGLDAVTVRAVADQADVSFGIVHYCFDSKDALVAALIERIITEQLEAFTGDDVLRSMAEPAGIGAQALADRLDATMLSVWRKIAEFPDRWILHSESMVMSFRAEPGSPLHGIGERQNRIAEHFVAQFLQAAAEASAMTWTVPLTTVVGAALQWVDGILYGWLSDRDDDAARSAFELLTGWLCGFARPV</sequence>
<keyword evidence="7" id="KW-1185">Reference proteome</keyword>
<dbReference type="Proteomes" id="UP000621454">
    <property type="component" value="Unassembled WGS sequence"/>
</dbReference>
<organism evidence="6 7">
    <name type="scientific">Gordonia jinhuaensis</name>
    <dbReference type="NCBI Taxonomy" id="1517702"/>
    <lineage>
        <taxon>Bacteria</taxon>
        <taxon>Bacillati</taxon>
        <taxon>Actinomycetota</taxon>
        <taxon>Actinomycetes</taxon>
        <taxon>Mycobacteriales</taxon>
        <taxon>Gordoniaceae</taxon>
        <taxon>Gordonia</taxon>
    </lineage>
</organism>
<evidence type="ECO:0000313" key="7">
    <source>
        <dbReference type="Proteomes" id="UP000621454"/>
    </source>
</evidence>